<dbReference type="PROSITE" id="PS50041">
    <property type="entry name" value="C_TYPE_LECTIN_2"/>
    <property type="match status" value="7"/>
</dbReference>
<dbReference type="InterPro" id="IPR016186">
    <property type="entry name" value="C-type_lectin-like/link_sf"/>
</dbReference>
<dbReference type="InterPro" id="IPR000742">
    <property type="entry name" value="EGF"/>
</dbReference>
<dbReference type="SMART" id="SM00181">
    <property type="entry name" value="EGF"/>
    <property type="match status" value="5"/>
</dbReference>
<dbReference type="PROSITE" id="PS01187">
    <property type="entry name" value="EGF_CA"/>
    <property type="match status" value="3"/>
</dbReference>
<dbReference type="InterPro" id="IPR018097">
    <property type="entry name" value="EGF_Ca-bd_CS"/>
</dbReference>
<dbReference type="Pfam" id="PF07645">
    <property type="entry name" value="EGF_CA"/>
    <property type="match status" value="1"/>
</dbReference>
<dbReference type="InterPro" id="IPR016187">
    <property type="entry name" value="CTDL_fold"/>
</dbReference>
<evidence type="ECO:0000256" key="2">
    <source>
        <dbReference type="ARBA" id="ARBA00022729"/>
    </source>
</evidence>
<dbReference type="SUPFAM" id="SSF56436">
    <property type="entry name" value="C-type lectin-like"/>
    <property type="match status" value="7"/>
</dbReference>
<feature type="region of interest" description="Disordered" evidence="6">
    <location>
        <begin position="1458"/>
        <end position="1505"/>
    </location>
</feature>
<evidence type="ECO:0000259" key="8">
    <source>
        <dbReference type="PROSITE" id="PS50026"/>
    </source>
</evidence>
<dbReference type="SUPFAM" id="SSF57196">
    <property type="entry name" value="EGF/Laminin"/>
    <property type="match status" value="2"/>
</dbReference>
<evidence type="ECO:0000256" key="1">
    <source>
        <dbReference type="ARBA" id="ARBA00022536"/>
    </source>
</evidence>
<feature type="domain" description="C-type lectin" evidence="9">
    <location>
        <begin position="1030"/>
        <end position="1146"/>
    </location>
</feature>
<evidence type="ECO:0000313" key="10">
    <source>
        <dbReference type="Proteomes" id="UP000001554"/>
    </source>
</evidence>
<dbReference type="Proteomes" id="UP000001554">
    <property type="component" value="Chromosome 10"/>
</dbReference>
<dbReference type="InterPro" id="IPR049883">
    <property type="entry name" value="NOTCH1_EGF-like"/>
</dbReference>
<dbReference type="CDD" id="cd00054">
    <property type="entry name" value="EGF_CA"/>
    <property type="match status" value="4"/>
</dbReference>
<sequence>MCIYLECWRVKTKGVWKTLPRNLQLVTTILAVVLQLLGGASAQDCPDGYTYGDPYCYKVVIASVNFYDAQAACALDGGRLADPKSLDEHNDIIAVLTTAGSPASAMIGINDFVTEGTVLYMDGSAIGAFQTWSGVANKGSKDCVQMDGTRDYNWTPYFCDPAALDPAKDLLVSYVCQIDPATWPSEISCPTGFRGTTDTNCYKLIATKMSALEARAACTSESGVDVAMPKTQQQHDMLKTIVRGYISPCIGVNDFELEGNYEYVDHSLLGTFTPWGSVTNTDALDCVVMDVEEDYLWNPIECTATKFAVCETDPDECLSSPCDANAICTNTIGSFICACQTGFYGDGFTCEEMCNTGYTFHGGYCYTVSPTSSNAVHALGYCTTLGAIAAEPKSQDEHDGIKALLTESTWIGIEDIDNDGTFVYASDSSALVFASLAASPGSGQCAMMDSTQDYDWVKTSCLDSGPVVCQQDVDECLSSPCDVNADCTNTVGSFTCQCHAGLSGDGFKCHVCNTGYTVYGGYCYKTSPIGGNAIGALQYCVDDGGIAAEPKSQQEHDYIKSFLSETTWIGIADVDGDGTYLYASDDTPVGFSSIAENHGNDRCVAMDSTQDYNWILTACSSPFPIVCQQDHDECQLSPCDVNADCTNTYGSYTCECRPGYTGDGFDCFVQTTHMPFTTIPTTAIATTQITTLPTTAKATTKVTTAFTIVYLAFRLTNLDYANVTATQSSIDTFKLDFATELRQLFEAYIAADRILAVTVIDLREGSVTPVVEVEVHKDEEDALTTLVKSLEGTTIGDDYVNQTATGQKALTVLVGCNDTIVHNCHSDATCISTWDDDWYCECKSGFTGNGTTSCEDIHECALGTYDCPAGTLCSNTVGSYECKEGCPSGYFHNESTQCYKIHQESRSAVMAALVCESDGATLVMPKSQAEHDYIVYLADKVNAGQFWIGITDNGLLGAEEGTYQYINGDRLEAFEKWSATNTNTGANDCVYYKLNGADLEWETDNCLSESRFYICELPIDSCRVNPWYEHEEQYYKVFSTFPATYAEATTYCGNLDATLAMPFDAGIQDSLQLITTGNTWIALDDQTSEGTFVWGNGSMLDTTGYTNWKADIITINDDAKDCVMIEEATNGWSPTDCTTRMSFVCQAVCPTEWLLHEGYNVCYFFEQQQDATFNDAIDKCACSGAKLFQPEIEPAHHFVEDTMVAGDMETSWVYLTDRETEGIFIWGDGDELEVHDEDWMGGHPDVTNTEDNDCVTFAKGAGYKLKVQSCVDVEKSYACMLGEYHLETTTFLPTTKHVTTHATTLPTTQHVTTQATTVSTTQDTTIPTTHHATTHATTLPTTQHVTTQATTVSTTQDTTIPTTHHATTHATTLPTTQHVTTQATTVSTTQDTTIPTTHHATTHATTLPTTQHVTTQATTVSTTQDTTIPTTHHATTHATTLPTTQHVTTQATTVSTTQATTVSTTQDTTIPTTHHATTHATTLPTTQHVTTQATTVSTTQDTTIPTTHHATTHATTLPTTQHVTTQATTVSTTQDTTIPTTHHATTKVTTIPTTVHPTTKVTTVSTTQDTTIPPTTQVTTIPTTVHPTTKVTTVSTTQDTTIPPTTKVTTLPTTVHPTTKVTTVSTTQDTTIPPTTKVTTLPTTVHPTTKVTTVSTTQDTTIPPTTQVTTLPTTVHPTTKVTTVSTTQDTTIPTTHATTKVTTFPTTFLPTTKVTTVSTTQDTTIPPTTQVTTLPTTVHPTTKVTTVSTTQDTTIPTTHATTKVTTFPTTFLPTTKVTTVSTTQDTTIPPTTQVTTLPTTVHPTTKVTTVSTTQDTTIPPTTKVTTLPTTVHPTTKVTTVSTTQDTTIPPTTQVTTLPTTVHPTTKVTTVSTTQDTTIPPTTKVTTIPTTVHPTTKVTTVSTTQDTTIPPTTQVTTLPTTVHPTTKVTTVSTTQDTTIPPTTQLLDVWFGR</sequence>
<dbReference type="InterPro" id="IPR009017">
    <property type="entry name" value="GFP"/>
</dbReference>
<dbReference type="Gene3D" id="2.40.155.10">
    <property type="entry name" value="Green fluorescent protein"/>
    <property type="match status" value="1"/>
</dbReference>
<dbReference type="Gene3D" id="3.10.100.10">
    <property type="entry name" value="Mannose-Binding Protein A, subunit A"/>
    <property type="match status" value="7"/>
</dbReference>
<feature type="domain" description="C-type lectin" evidence="9">
    <location>
        <begin position="1162"/>
        <end position="1270"/>
    </location>
</feature>
<dbReference type="SMART" id="SM00179">
    <property type="entry name" value="EGF_CA"/>
    <property type="match status" value="5"/>
</dbReference>
<feature type="domain" description="EGF-like" evidence="8">
    <location>
        <begin position="630"/>
        <end position="666"/>
    </location>
</feature>
<organism evidence="10 11">
    <name type="scientific">Branchiostoma floridae</name>
    <name type="common">Florida lancelet</name>
    <name type="synonym">Amphioxus</name>
    <dbReference type="NCBI Taxonomy" id="7739"/>
    <lineage>
        <taxon>Eukaryota</taxon>
        <taxon>Metazoa</taxon>
        <taxon>Chordata</taxon>
        <taxon>Cephalochordata</taxon>
        <taxon>Leptocardii</taxon>
        <taxon>Amphioxiformes</taxon>
        <taxon>Branchiostomatidae</taxon>
        <taxon>Branchiostoma</taxon>
    </lineage>
</organism>
<dbReference type="Gene3D" id="2.10.25.10">
    <property type="entry name" value="Laminin"/>
    <property type="match status" value="4"/>
</dbReference>
<dbReference type="FunFam" id="2.10.25.10:FF:000038">
    <property type="entry name" value="Fibrillin 2"/>
    <property type="match status" value="3"/>
</dbReference>
<accession>A0A9J7N122</accession>
<feature type="region of interest" description="Disordered" evidence="6">
    <location>
        <begin position="1310"/>
        <end position="1347"/>
    </location>
</feature>
<feature type="domain" description="C-type lectin" evidence="9">
    <location>
        <begin position="894"/>
        <end position="1006"/>
    </location>
</feature>
<feature type="domain" description="EGF-like" evidence="8">
    <location>
        <begin position="313"/>
        <end position="351"/>
    </location>
</feature>
<dbReference type="Pfam" id="PF12947">
    <property type="entry name" value="EGF_3"/>
    <property type="match status" value="3"/>
</dbReference>
<feature type="region of interest" description="Disordered" evidence="6">
    <location>
        <begin position="1387"/>
        <end position="1437"/>
    </location>
</feature>
<feature type="domain" description="C-type lectin" evidence="9">
    <location>
        <begin position="519"/>
        <end position="628"/>
    </location>
</feature>
<reference evidence="11" key="2">
    <citation type="submission" date="2025-08" db="UniProtKB">
        <authorList>
            <consortium name="RefSeq"/>
        </authorList>
    </citation>
    <scope>IDENTIFICATION</scope>
    <source>
        <strain evidence="11">S238N-H82</strain>
        <tissue evidence="11">Testes</tissue>
    </source>
</reference>
<dbReference type="PROSITE" id="PS00010">
    <property type="entry name" value="ASX_HYDROXYL"/>
    <property type="match status" value="3"/>
</dbReference>
<keyword evidence="2 7" id="KW-0732">Signal</keyword>
<keyword evidence="10" id="KW-1185">Reference proteome</keyword>
<proteinExistence type="predicted"/>
<dbReference type="SUPFAM" id="SSF57184">
    <property type="entry name" value="Growth factor receptor domain"/>
    <property type="match status" value="1"/>
</dbReference>
<keyword evidence="4" id="KW-1015">Disulfide bond</keyword>
<dbReference type="InterPro" id="IPR050801">
    <property type="entry name" value="Ca-Dep_Lectins_ImmuneDev"/>
</dbReference>
<dbReference type="PANTHER" id="PTHR22801:SF63">
    <property type="entry name" value="C-TYPE LECTIN DOMAIN-CONTAINING PROTEIN"/>
    <property type="match status" value="1"/>
</dbReference>
<evidence type="ECO:0000256" key="3">
    <source>
        <dbReference type="ARBA" id="ARBA00022737"/>
    </source>
</evidence>
<feature type="domain" description="EGF-like" evidence="8">
    <location>
        <begin position="472"/>
        <end position="510"/>
    </location>
</feature>
<dbReference type="InterPro" id="IPR000152">
    <property type="entry name" value="EGF-type_Asp/Asn_hydroxyl_site"/>
</dbReference>
<feature type="domain" description="EGF-like" evidence="8">
    <location>
        <begin position="812"/>
        <end position="855"/>
    </location>
</feature>
<name>A0A9J7N122_BRAFL</name>
<dbReference type="SMART" id="SM00034">
    <property type="entry name" value="CLECT"/>
    <property type="match status" value="7"/>
</dbReference>
<dbReference type="OrthoDB" id="7357196at2759"/>
<protein>
    <submittedName>
        <fullName evidence="11">Uncharacterized protein LOC118424345</fullName>
    </submittedName>
</protein>
<keyword evidence="3" id="KW-0677">Repeat</keyword>
<dbReference type="PROSITE" id="PS01186">
    <property type="entry name" value="EGF_2"/>
    <property type="match status" value="2"/>
</dbReference>
<dbReference type="KEGG" id="bfo:118424345"/>
<keyword evidence="1 5" id="KW-0245">EGF-like domain</keyword>
<evidence type="ECO:0000259" key="9">
    <source>
        <dbReference type="PROSITE" id="PS50041"/>
    </source>
</evidence>
<evidence type="ECO:0000256" key="7">
    <source>
        <dbReference type="SAM" id="SignalP"/>
    </source>
</evidence>
<feature type="chain" id="PRO_5039886303" evidence="7">
    <location>
        <begin position="43"/>
        <end position="1951"/>
    </location>
</feature>
<evidence type="ECO:0000256" key="6">
    <source>
        <dbReference type="SAM" id="MobiDB-lite"/>
    </source>
</evidence>
<dbReference type="InterPro" id="IPR001881">
    <property type="entry name" value="EGF-like_Ca-bd_dom"/>
</dbReference>
<feature type="domain" description="C-type lectin" evidence="9">
    <location>
        <begin position="361"/>
        <end position="470"/>
    </location>
</feature>
<evidence type="ECO:0000313" key="11">
    <source>
        <dbReference type="RefSeq" id="XP_035688787.1"/>
    </source>
</evidence>
<feature type="signal peptide" evidence="7">
    <location>
        <begin position="1"/>
        <end position="42"/>
    </location>
</feature>
<dbReference type="Pfam" id="PF00008">
    <property type="entry name" value="EGF"/>
    <property type="match status" value="1"/>
</dbReference>
<comment type="caution">
    <text evidence="5">Lacks conserved residue(s) required for the propagation of feature annotation.</text>
</comment>
<feature type="domain" description="C-type lectin" evidence="9">
    <location>
        <begin position="197"/>
        <end position="311"/>
    </location>
</feature>
<feature type="domain" description="C-type lectin" evidence="9">
    <location>
        <begin position="52"/>
        <end position="160"/>
    </location>
</feature>
<dbReference type="Pfam" id="PF00059">
    <property type="entry name" value="Lectin_C"/>
    <property type="match status" value="7"/>
</dbReference>
<evidence type="ECO:0000256" key="5">
    <source>
        <dbReference type="PROSITE-ProRule" id="PRU00076"/>
    </source>
</evidence>
<dbReference type="PANTHER" id="PTHR22801">
    <property type="entry name" value="LITHOSTATHINE"/>
    <property type="match status" value="1"/>
</dbReference>
<dbReference type="OMA" id="PIIWHIP"/>
<dbReference type="GeneID" id="118424345"/>
<dbReference type="CDD" id="cd00037">
    <property type="entry name" value="CLECT"/>
    <property type="match status" value="7"/>
</dbReference>
<reference evidence="10" key="1">
    <citation type="journal article" date="2020" name="Nat. Ecol. Evol.">
        <title>Deeply conserved synteny resolves early events in vertebrate evolution.</title>
        <authorList>
            <person name="Simakov O."/>
            <person name="Marletaz F."/>
            <person name="Yue J.X."/>
            <person name="O'Connell B."/>
            <person name="Jenkins J."/>
            <person name="Brandt A."/>
            <person name="Calef R."/>
            <person name="Tung C.H."/>
            <person name="Huang T.K."/>
            <person name="Schmutz J."/>
            <person name="Satoh N."/>
            <person name="Yu J.K."/>
            <person name="Putnam N.H."/>
            <person name="Green R.E."/>
            <person name="Rokhsar D.S."/>
        </authorList>
    </citation>
    <scope>NUCLEOTIDE SEQUENCE [LARGE SCALE GENOMIC DNA]</scope>
    <source>
        <strain evidence="10">S238N-H82</strain>
    </source>
</reference>
<dbReference type="PROSITE" id="PS50026">
    <property type="entry name" value="EGF_3"/>
    <property type="match status" value="4"/>
</dbReference>
<dbReference type="InterPro" id="IPR001304">
    <property type="entry name" value="C-type_lectin-like"/>
</dbReference>
<dbReference type="InterPro" id="IPR009030">
    <property type="entry name" value="Growth_fac_rcpt_cys_sf"/>
</dbReference>
<dbReference type="InterPro" id="IPR024731">
    <property type="entry name" value="NELL2-like_EGF"/>
</dbReference>
<dbReference type="RefSeq" id="XP_035688787.1">
    <property type="nucleotide sequence ID" value="XM_035832894.1"/>
</dbReference>
<dbReference type="GO" id="GO:0005509">
    <property type="term" value="F:calcium ion binding"/>
    <property type="evidence" value="ECO:0007669"/>
    <property type="project" value="InterPro"/>
</dbReference>
<gene>
    <name evidence="11" type="primary">LOC118424345</name>
</gene>
<evidence type="ECO:0000256" key="4">
    <source>
        <dbReference type="ARBA" id="ARBA00023157"/>
    </source>
</evidence>